<protein>
    <recommendedName>
        <fullName evidence="6">Transporter</fullName>
    </recommendedName>
</protein>
<evidence type="ECO:0000313" key="2">
    <source>
        <dbReference type="EMBL" id="MBC1489529.1"/>
    </source>
</evidence>
<dbReference type="Proteomes" id="UP000587800">
    <property type="component" value="Unassembled WGS sequence"/>
</dbReference>
<evidence type="ECO:0000313" key="3">
    <source>
        <dbReference type="EMBL" id="MBC1510963.1"/>
    </source>
</evidence>
<feature type="transmembrane region" description="Helical" evidence="1">
    <location>
        <begin position="12"/>
        <end position="35"/>
    </location>
</feature>
<gene>
    <name evidence="2" type="ORF">HCJ38_11010</name>
    <name evidence="3" type="ORF">HCJ59_13820</name>
</gene>
<keyword evidence="1" id="KW-0812">Transmembrane</keyword>
<dbReference type="RefSeq" id="WP_185347980.1">
    <property type="nucleotide sequence ID" value="NZ_JAASTU010000019.1"/>
</dbReference>
<dbReference type="Proteomes" id="UP000561617">
    <property type="component" value="Unassembled WGS sequence"/>
</dbReference>
<evidence type="ECO:0008006" key="6">
    <source>
        <dbReference type="Google" id="ProtNLM"/>
    </source>
</evidence>
<feature type="transmembrane region" description="Helical" evidence="1">
    <location>
        <begin position="47"/>
        <end position="70"/>
    </location>
</feature>
<name>A0A7X1C9P3_9LIST</name>
<comment type="caution">
    <text evidence="2">The sequence shown here is derived from an EMBL/GenBank/DDBJ whole genome shotgun (WGS) entry which is preliminary data.</text>
</comment>
<keyword evidence="1" id="KW-1133">Transmembrane helix</keyword>
<dbReference type="EMBL" id="JAASTW010000014">
    <property type="protein sequence ID" value="MBC1489529.1"/>
    <property type="molecule type" value="Genomic_DNA"/>
</dbReference>
<accession>A0A7X1C9P3</accession>
<evidence type="ECO:0000313" key="4">
    <source>
        <dbReference type="Proteomes" id="UP000561617"/>
    </source>
</evidence>
<organism evidence="2 4">
    <name type="scientific">Listeria immobilis</name>
    <dbReference type="NCBI Taxonomy" id="2713502"/>
    <lineage>
        <taxon>Bacteria</taxon>
        <taxon>Bacillati</taxon>
        <taxon>Bacillota</taxon>
        <taxon>Bacilli</taxon>
        <taxon>Bacillales</taxon>
        <taxon>Listeriaceae</taxon>
        <taxon>Listeria</taxon>
    </lineage>
</organism>
<dbReference type="AlphaFoldDB" id="A0A7X1C9P3"/>
<feature type="transmembrane region" description="Helical" evidence="1">
    <location>
        <begin position="82"/>
        <end position="112"/>
    </location>
</feature>
<sequence length="121" mass="12829">MKKTKLGINTTAAILDIINAILFTTSWFIITFMAFSESFSGGDGSQTSAVGIFFYVMAGIGLIIHIIALVKSKKAGLSIVGHILGIIGCACFVLTALLAFPAIVLLIIASVFCFRQKQVLA</sequence>
<evidence type="ECO:0000313" key="5">
    <source>
        <dbReference type="Proteomes" id="UP000587800"/>
    </source>
</evidence>
<proteinExistence type="predicted"/>
<reference evidence="4 5" key="1">
    <citation type="submission" date="2020-03" db="EMBL/GenBank/DDBJ databases">
        <title>Soil Listeria distribution.</title>
        <authorList>
            <person name="Liao J."/>
            <person name="Wiedmann M."/>
        </authorList>
    </citation>
    <scope>NUCLEOTIDE SEQUENCE [LARGE SCALE GENOMIC DNA]</scope>
    <source>
        <strain evidence="3 5">FSL L7-1515</strain>
        <strain evidence="2 4">FSL L7-1554</strain>
    </source>
</reference>
<keyword evidence="1" id="KW-0472">Membrane</keyword>
<keyword evidence="5" id="KW-1185">Reference proteome</keyword>
<dbReference type="EMBL" id="JAASUB010000018">
    <property type="protein sequence ID" value="MBC1510963.1"/>
    <property type="molecule type" value="Genomic_DNA"/>
</dbReference>
<evidence type="ECO:0000256" key="1">
    <source>
        <dbReference type="SAM" id="Phobius"/>
    </source>
</evidence>